<protein>
    <submittedName>
        <fullName evidence="10">D-serine/D-alanine/glycine transporter</fullName>
    </submittedName>
</protein>
<evidence type="ECO:0000256" key="3">
    <source>
        <dbReference type="ARBA" id="ARBA00022475"/>
    </source>
</evidence>
<dbReference type="GO" id="GO:0005886">
    <property type="term" value="C:plasma membrane"/>
    <property type="evidence" value="ECO:0007669"/>
    <property type="project" value="UniProtKB-SubCell"/>
</dbReference>
<dbReference type="PATRIC" id="fig|1590.201.peg.321"/>
<feature type="transmembrane region" description="Helical" evidence="8">
    <location>
        <begin position="107"/>
        <end position="126"/>
    </location>
</feature>
<keyword evidence="5" id="KW-0029">Amino-acid transport</keyword>
<feature type="transmembrane region" description="Helical" evidence="8">
    <location>
        <begin position="12"/>
        <end position="33"/>
    </location>
</feature>
<keyword evidence="4 8" id="KW-0812">Transmembrane</keyword>
<reference evidence="10 11" key="1">
    <citation type="submission" date="2016-03" db="EMBL/GenBank/DDBJ databases">
        <title>Comparative genomics of 54 Lactobacillus plantarum strains reveals genomic uncoupling from niche constraints.</title>
        <authorList>
            <person name="Martino M.E."/>
        </authorList>
    </citation>
    <scope>NUCLEOTIDE SEQUENCE [LARGE SCALE GENOMIC DNA]</scope>
    <source>
        <strain evidence="10 11">19.1</strain>
    </source>
</reference>
<keyword evidence="7 8" id="KW-0472">Membrane</keyword>
<comment type="caution">
    <text evidence="10">The sequence shown here is derived from an EMBL/GenBank/DDBJ whole genome shotgun (WGS) entry which is preliminary data.</text>
</comment>
<keyword evidence="6 8" id="KW-1133">Transmembrane helix</keyword>
<gene>
    <name evidence="10" type="ORF">Lp19_0598</name>
</gene>
<dbReference type="GO" id="GO:0006865">
    <property type="term" value="P:amino acid transport"/>
    <property type="evidence" value="ECO:0007669"/>
    <property type="project" value="UniProtKB-KW"/>
</dbReference>
<feature type="transmembrane region" description="Helical" evidence="8">
    <location>
        <begin position="39"/>
        <end position="61"/>
    </location>
</feature>
<comment type="subcellular location">
    <subcellularLocation>
        <location evidence="1">Cell membrane</location>
        <topology evidence="1">Multi-pass membrane protein</topology>
    </subcellularLocation>
</comment>
<dbReference type="EMBL" id="LUXM01000018">
    <property type="protein sequence ID" value="KZU96622.1"/>
    <property type="molecule type" value="Genomic_DNA"/>
</dbReference>
<evidence type="ECO:0000256" key="1">
    <source>
        <dbReference type="ARBA" id="ARBA00004651"/>
    </source>
</evidence>
<evidence type="ECO:0000259" key="9">
    <source>
        <dbReference type="Pfam" id="PF00324"/>
    </source>
</evidence>
<dbReference type="Gene3D" id="1.20.1740.10">
    <property type="entry name" value="Amino acid/polyamine transporter I"/>
    <property type="match status" value="1"/>
</dbReference>
<accession>A0A162ERP8</accession>
<feature type="transmembrane region" description="Helical" evidence="8">
    <location>
        <begin position="81"/>
        <end position="101"/>
    </location>
</feature>
<dbReference type="Proteomes" id="UP000076882">
    <property type="component" value="Unassembled WGS sequence"/>
</dbReference>
<evidence type="ECO:0000256" key="4">
    <source>
        <dbReference type="ARBA" id="ARBA00022692"/>
    </source>
</evidence>
<dbReference type="Pfam" id="PF00324">
    <property type="entry name" value="AA_permease"/>
    <property type="match status" value="1"/>
</dbReference>
<evidence type="ECO:0000256" key="8">
    <source>
        <dbReference type="SAM" id="Phobius"/>
    </source>
</evidence>
<name>A0A162ERP8_LACPN</name>
<keyword evidence="3" id="KW-1003">Cell membrane</keyword>
<keyword evidence="2" id="KW-0813">Transport</keyword>
<organism evidence="10 11">
    <name type="scientific">Lactiplantibacillus plantarum</name>
    <name type="common">Lactobacillus plantarum</name>
    <dbReference type="NCBI Taxonomy" id="1590"/>
    <lineage>
        <taxon>Bacteria</taxon>
        <taxon>Bacillati</taxon>
        <taxon>Bacillota</taxon>
        <taxon>Bacilli</taxon>
        <taxon>Lactobacillales</taxon>
        <taxon>Lactobacillaceae</taxon>
        <taxon>Lactiplantibacillus</taxon>
    </lineage>
</organism>
<dbReference type="PANTHER" id="PTHR43495">
    <property type="entry name" value="GABA PERMEASE"/>
    <property type="match status" value="1"/>
</dbReference>
<dbReference type="GO" id="GO:0055085">
    <property type="term" value="P:transmembrane transport"/>
    <property type="evidence" value="ECO:0007669"/>
    <property type="project" value="InterPro"/>
</dbReference>
<evidence type="ECO:0000313" key="11">
    <source>
        <dbReference type="Proteomes" id="UP000076882"/>
    </source>
</evidence>
<evidence type="ECO:0000256" key="5">
    <source>
        <dbReference type="ARBA" id="ARBA00022970"/>
    </source>
</evidence>
<dbReference type="PANTHER" id="PTHR43495:SF2">
    <property type="entry name" value="D-SERINE_D-ALANINE_GLYCINE TRANSPORTER"/>
    <property type="match status" value="1"/>
</dbReference>
<evidence type="ECO:0000313" key="10">
    <source>
        <dbReference type="EMBL" id="KZU96622.1"/>
    </source>
</evidence>
<sequence>MHQIFGQISKSGVPAAAIVLSAILVLVTPIMSLSAATTAVFTVVTGISSDMYLIVYTLAMLAHRKYRLSNDYLADGFKMPAYRITSPLTIAFFVLIFASLFFIQADIVGAIGAIIWTLLFGGITFAHQARLRAVTRS</sequence>
<evidence type="ECO:0000256" key="7">
    <source>
        <dbReference type="ARBA" id="ARBA00023136"/>
    </source>
</evidence>
<dbReference type="AlphaFoldDB" id="A0A162ERP8"/>
<proteinExistence type="predicted"/>
<dbReference type="InterPro" id="IPR004841">
    <property type="entry name" value="AA-permease/SLC12A_dom"/>
</dbReference>
<evidence type="ECO:0000256" key="2">
    <source>
        <dbReference type="ARBA" id="ARBA00022448"/>
    </source>
</evidence>
<feature type="domain" description="Amino acid permease/ SLC12A" evidence="9">
    <location>
        <begin position="4"/>
        <end position="125"/>
    </location>
</feature>
<evidence type="ECO:0000256" key="6">
    <source>
        <dbReference type="ARBA" id="ARBA00022989"/>
    </source>
</evidence>